<dbReference type="Gene3D" id="3.40.50.150">
    <property type="entry name" value="Vaccinia Virus protein VP39"/>
    <property type="match status" value="1"/>
</dbReference>
<sequence>MLHTVADDAHKFIDGLKKSSALRDQALYWGIPGWAAAQWSKELSIPEAKRLVRASGMKTYLSLRLSRGVDRDRYIEEYNASGRKGWASPFLEFSVRTAANPYPVDLPGFGEGQIMPQSESSMLVAELIARRWKGGMILDMCCGRGVKTGQLADILPEARIEGWDLSDGKIKSAKFEMMRMHTEGRVKFKIGDALVLRPDEAPSAVLLDAPCTGSGTWGRHPESKWRCSPEQVQQNSALQKQLLERAASLVAPGGIVAYSTCSLFRDENEKVVAEVMARRPDLIELPAERTAKFMVKGKPYGTTVMPALPWVDGFYMALLAKRK</sequence>
<dbReference type="EMBL" id="VSSQ01029898">
    <property type="protein sequence ID" value="MPM80210.1"/>
    <property type="molecule type" value="Genomic_DNA"/>
</dbReference>
<dbReference type="GO" id="GO:0001510">
    <property type="term" value="P:RNA methylation"/>
    <property type="evidence" value="ECO:0007669"/>
    <property type="project" value="InterPro"/>
</dbReference>
<dbReference type="CDD" id="cd02440">
    <property type="entry name" value="AdoMet_MTases"/>
    <property type="match status" value="1"/>
</dbReference>
<keyword evidence="3" id="KW-0949">S-adenosyl-L-methionine</keyword>
<dbReference type="GO" id="GO:0008173">
    <property type="term" value="F:RNA methyltransferase activity"/>
    <property type="evidence" value="ECO:0007669"/>
    <property type="project" value="InterPro"/>
</dbReference>
<dbReference type="GO" id="GO:0003723">
    <property type="term" value="F:RNA binding"/>
    <property type="evidence" value="ECO:0007669"/>
    <property type="project" value="UniProtKB-KW"/>
</dbReference>
<comment type="caution">
    <text evidence="6">The sequence shown here is derived from an EMBL/GenBank/DDBJ whole genome shotgun (WGS) entry which is preliminary data.</text>
</comment>
<dbReference type="PRINTS" id="PR02008">
    <property type="entry name" value="RCMTFAMILY"/>
</dbReference>
<dbReference type="PANTHER" id="PTHR22807:SF53">
    <property type="entry name" value="RIBOSOMAL RNA SMALL SUBUNIT METHYLTRANSFERASE B-RELATED"/>
    <property type="match status" value="1"/>
</dbReference>
<dbReference type="AlphaFoldDB" id="A0A645CSV1"/>
<gene>
    <name evidence="6" type="primary">rsmB_20</name>
    <name evidence="6" type="ORF">SDC9_127257</name>
</gene>
<keyword evidence="2 6" id="KW-0808">Transferase</keyword>
<dbReference type="InterPro" id="IPR049560">
    <property type="entry name" value="MeTrfase_RsmB-F_NOP2_cat"/>
</dbReference>
<reference evidence="6" key="1">
    <citation type="submission" date="2019-08" db="EMBL/GenBank/DDBJ databases">
        <authorList>
            <person name="Kucharzyk K."/>
            <person name="Murdoch R.W."/>
            <person name="Higgins S."/>
            <person name="Loffler F."/>
        </authorList>
    </citation>
    <scope>NUCLEOTIDE SEQUENCE</scope>
</reference>
<evidence type="ECO:0000259" key="5">
    <source>
        <dbReference type="PROSITE" id="PS51686"/>
    </source>
</evidence>
<dbReference type="EC" id="2.1.1.176" evidence="6"/>
<evidence type="ECO:0000256" key="4">
    <source>
        <dbReference type="ARBA" id="ARBA00022884"/>
    </source>
</evidence>
<name>A0A645CSV1_9ZZZZ</name>
<dbReference type="PROSITE" id="PS51686">
    <property type="entry name" value="SAM_MT_RSMB_NOP"/>
    <property type="match status" value="1"/>
</dbReference>
<evidence type="ECO:0000313" key="6">
    <source>
        <dbReference type="EMBL" id="MPM80210.1"/>
    </source>
</evidence>
<dbReference type="SUPFAM" id="SSF53335">
    <property type="entry name" value="S-adenosyl-L-methionine-dependent methyltransferases"/>
    <property type="match status" value="1"/>
</dbReference>
<dbReference type="InterPro" id="IPR023267">
    <property type="entry name" value="RCMT"/>
</dbReference>
<proteinExistence type="predicted"/>
<evidence type="ECO:0000256" key="1">
    <source>
        <dbReference type="ARBA" id="ARBA00022603"/>
    </source>
</evidence>
<dbReference type="PANTHER" id="PTHR22807">
    <property type="entry name" value="NOP2 YEAST -RELATED NOL1/NOP2/FMU SUN DOMAIN-CONTAINING"/>
    <property type="match status" value="1"/>
</dbReference>
<organism evidence="6">
    <name type="scientific">bioreactor metagenome</name>
    <dbReference type="NCBI Taxonomy" id="1076179"/>
    <lineage>
        <taxon>unclassified sequences</taxon>
        <taxon>metagenomes</taxon>
        <taxon>ecological metagenomes</taxon>
    </lineage>
</organism>
<evidence type="ECO:0000256" key="2">
    <source>
        <dbReference type="ARBA" id="ARBA00022679"/>
    </source>
</evidence>
<dbReference type="Pfam" id="PF01189">
    <property type="entry name" value="Methyltr_RsmB-F"/>
    <property type="match status" value="1"/>
</dbReference>
<dbReference type="InterPro" id="IPR001678">
    <property type="entry name" value="MeTrfase_RsmB-F_NOP2_dom"/>
</dbReference>
<evidence type="ECO:0000256" key="3">
    <source>
        <dbReference type="ARBA" id="ARBA00022691"/>
    </source>
</evidence>
<dbReference type="InterPro" id="IPR029063">
    <property type="entry name" value="SAM-dependent_MTases_sf"/>
</dbReference>
<keyword evidence="4" id="KW-0694">RNA-binding</keyword>
<keyword evidence="1 6" id="KW-0489">Methyltransferase</keyword>
<protein>
    <submittedName>
        <fullName evidence="6">Ribosomal RNA small subunit methyltransferase B</fullName>
        <ecNumber evidence="6">2.1.1.176</ecNumber>
    </submittedName>
</protein>
<accession>A0A645CSV1</accession>
<feature type="domain" description="SAM-dependent MTase RsmB/NOP-type" evidence="5">
    <location>
        <begin position="40"/>
        <end position="322"/>
    </location>
</feature>